<accession>A0A7I4Z278</accession>
<proteinExistence type="predicted"/>
<dbReference type="OrthoDB" id="10537723at2759"/>
<dbReference type="AlphaFoldDB" id="A0A7I4Z278"/>
<name>A0A7I4Z278_HAECO</name>
<evidence type="ECO:0000256" key="1">
    <source>
        <dbReference type="SAM" id="MobiDB-lite"/>
    </source>
</evidence>
<feature type="region of interest" description="Disordered" evidence="1">
    <location>
        <begin position="1"/>
        <end position="53"/>
    </location>
</feature>
<evidence type="ECO:0000313" key="2">
    <source>
        <dbReference type="Proteomes" id="UP000025227"/>
    </source>
</evidence>
<keyword evidence="2" id="KW-1185">Reference proteome</keyword>
<organism evidence="2 3">
    <name type="scientific">Haemonchus contortus</name>
    <name type="common">Barber pole worm</name>
    <dbReference type="NCBI Taxonomy" id="6289"/>
    <lineage>
        <taxon>Eukaryota</taxon>
        <taxon>Metazoa</taxon>
        <taxon>Ecdysozoa</taxon>
        <taxon>Nematoda</taxon>
        <taxon>Chromadorea</taxon>
        <taxon>Rhabditida</taxon>
        <taxon>Rhabditina</taxon>
        <taxon>Rhabditomorpha</taxon>
        <taxon>Strongyloidea</taxon>
        <taxon>Trichostrongylidae</taxon>
        <taxon>Haemonchus</taxon>
    </lineage>
</organism>
<dbReference type="Proteomes" id="UP000025227">
    <property type="component" value="Unplaced"/>
</dbReference>
<sequence length="88" mass="9284">MDSERPVDQLLGVGDPVTIPDIDQVVNDTQPGSPPNPVPVDSTDPSVGDSMVLDDASAVNDEEPIDCEVPVPSRYMADLLIDPTLTPS</sequence>
<evidence type="ECO:0000313" key="3">
    <source>
        <dbReference type="WBParaSite" id="HCON_00177200-00001"/>
    </source>
</evidence>
<reference evidence="3" key="1">
    <citation type="submission" date="2020-12" db="UniProtKB">
        <authorList>
            <consortium name="WormBaseParasite"/>
        </authorList>
    </citation>
    <scope>IDENTIFICATION</scope>
    <source>
        <strain evidence="3">MHco3</strain>
    </source>
</reference>
<dbReference type="WBParaSite" id="HCON_00177200-00001">
    <property type="protein sequence ID" value="HCON_00177200-00001"/>
    <property type="gene ID" value="HCON_00177200"/>
</dbReference>
<protein>
    <submittedName>
        <fullName evidence="3">Gag-pol polyprotein</fullName>
    </submittedName>
</protein>